<organism evidence="1 2">
    <name type="scientific">Bacteroides uniformis</name>
    <dbReference type="NCBI Taxonomy" id="820"/>
    <lineage>
        <taxon>Bacteria</taxon>
        <taxon>Pseudomonadati</taxon>
        <taxon>Bacteroidota</taxon>
        <taxon>Bacteroidia</taxon>
        <taxon>Bacteroidales</taxon>
        <taxon>Bacteroidaceae</taxon>
        <taxon>Bacteroides</taxon>
    </lineage>
</organism>
<proteinExistence type="predicted"/>
<gene>
    <name evidence="1" type="ORF">POZ22_22350</name>
</gene>
<evidence type="ECO:0000313" key="2">
    <source>
        <dbReference type="Proteomes" id="UP001214113"/>
    </source>
</evidence>
<dbReference type="EMBL" id="JAQNSB010000065">
    <property type="protein sequence ID" value="MDC1857487.1"/>
    <property type="molecule type" value="Genomic_DNA"/>
</dbReference>
<accession>A0AAW6GHC7</accession>
<sequence>MSNKLSSYSFRSLLALFDEQIYSSFSNQKKSYCITSYISWESIYKYFPNQSAFFSILALYHQTVVREVTKSGFKMRPLVISCDEHNAGIEIKHNTDALSIYLYHADKSTIENTYIANVFLNALSKFNMKSDVLYEIISKGKTYKTSPEELKAILGINYTNAMLKSRILIPIEKVISKLYQEGSLPFYIKINIGRAVIGRGSKISTVAFDIINEIDVLRLARLRPEYMKFIMQQLKKLYPFDYPFIEEKIIKREDKTIHEIYTMLSGIEEDPDFHKIATSTLVKFKLRQDFNIPID</sequence>
<reference evidence="1" key="1">
    <citation type="submission" date="2022-10" db="EMBL/GenBank/DDBJ databases">
        <title>Human gut microbiome strain richness.</title>
        <authorList>
            <person name="Chen-Liaw A."/>
        </authorList>
    </citation>
    <scope>NUCLEOTIDE SEQUENCE</scope>
    <source>
        <strain evidence="1">BSD2780061687st1_G10_BSD2780061687b_171204</strain>
    </source>
</reference>
<name>A0AAW6GHC7_BACUN</name>
<dbReference type="AlphaFoldDB" id="A0AAW6GHC7"/>
<comment type="caution">
    <text evidence="1">The sequence shown here is derived from an EMBL/GenBank/DDBJ whole genome shotgun (WGS) entry which is preliminary data.</text>
</comment>
<protein>
    <submittedName>
        <fullName evidence="1">Uncharacterized protein</fullName>
    </submittedName>
</protein>
<dbReference type="RefSeq" id="WP_141982287.1">
    <property type="nucleotide sequence ID" value="NZ_AP019725.1"/>
</dbReference>
<evidence type="ECO:0000313" key="1">
    <source>
        <dbReference type="EMBL" id="MDC1857487.1"/>
    </source>
</evidence>
<dbReference type="Proteomes" id="UP001214113">
    <property type="component" value="Unassembled WGS sequence"/>
</dbReference>